<dbReference type="EMBL" id="AAMD01000123">
    <property type="protein sequence ID" value="EAU64285.1"/>
    <property type="molecule type" value="Genomic_DNA"/>
</dbReference>
<evidence type="ECO:0000313" key="1">
    <source>
        <dbReference type="EMBL" id="EAU64285.1"/>
    </source>
</evidence>
<comment type="caution">
    <text evidence="1">The sequence shown here is derived from an EMBL/GenBank/DDBJ whole genome shotgun (WGS) entry which is preliminary data.</text>
</comment>
<dbReference type="AlphaFoldDB" id="Q08UY4"/>
<sequence>MDCLGGEKRLNTQYPIKVAFCKNPKAKAPLLMKFIPTLNRYDLKAVSQDKMASGFAREHASRLLAVRN</sequence>
<protein>
    <submittedName>
        <fullName evidence="1">Uncharacterized protein</fullName>
    </submittedName>
</protein>
<evidence type="ECO:0000313" key="2">
    <source>
        <dbReference type="Proteomes" id="UP000032702"/>
    </source>
</evidence>
<gene>
    <name evidence="1" type="ORF">STIAU_0714</name>
</gene>
<dbReference type="Proteomes" id="UP000032702">
    <property type="component" value="Unassembled WGS sequence"/>
</dbReference>
<reference evidence="1 2" key="1">
    <citation type="submission" date="2006-04" db="EMBL/GenBank/DDBJ databases">
        <authorList>
            <person name="Nierman W.C."/>
        </authorList>
    </citation>
    <scope>NUCLEOTIDE SEQUENCE [LARGE SCALE GENOMIC DNA]</scope>
    <source>
        <strain evidence="1 2">DW4/3-1</strain>
    </source>
</reference>
<name>Q08UY4_STIAD</name>
<organism evidence="1 2">
    <name type="scientific">Stigmatella aurantiaca (strain DW4/3-1)</name>
    <dbReference type="NCBI Taxonomy" id="378806"/>
    <lineage>
        <taxon>Bacteria</taxon>
        <taxon>Pseudomonadati</taxon>
        <taxon>Myxococcota</taxon>
        <taxon>Myxococcia</taxon>
        <taxon>Myxococcales</taxon>
        <taxon>Cystobacterineae</taxon>
        <taxon>Archangiaceae</taxon>
        <taxon>Stigmatella</taxon>
    </lineage>
</organism>
<proteinExistence type="predicted"/>
<accession>Q08UY4</accession>